<dbReference type="PROSITE" id="PS51257">
    <property type="entry name" value="PROKAR_LIPOPROTEIN"/>
    <property type="match status" value="1"/>
</dbReference>
<evidence type="ECO:0008006" key="3">
    <source>
        <dbReference type="Google" id="ProtNLM"/>
    </source>
</evidence>
<evidence type="ECO:0000313" key="1">
    <source>
        <dbReference type="EMBL" id="MCW3170551.1"/>
    </source>
</evidence>
<reference evidence="1" key="1">
    <citation type="submission" date="2022-10" db="EMBL/GenBank/DDBJ databases">
        <title>Chryseobacterium babae sp. nov. isolated from the gut of the beetle Oryctes rhinoceros, and Chryseobacterium kimseyorum sp. nov., isolated from a stick insect rearing cage.</title>
        <authorList>
            <person name="Shelomi M."/>
            <person name="Han C.-J."/>
            <person name="Chen W.-M."/>
            <person name="Chen H.-K."/>
            <person name="Liaw S.-J."/>
            <person name="Muhle E."/>
            <person name="Clermont D."/>
        </authorList>
    </citation>
    <scope>NUCLEOTIDE SEQUENCE</scope>
    <source>
        <strain evidence="1">09-1422</strain>
    </source>
</reference>
<dbReference type="Proteomes" id="UP001163731">
    <property type="component" value="Unassembled WGS sequence"/>
</dbReference>
<proteinExistence type="predicted"/>
<comment type="caution">
    <text evidence="1">The sequence shown here is derived from an EMBL/GenBank/DDBJ whole genome shotgun (WGS) entry which is preliminary data.</text>
</comment>
<dbReference type="Pfam" id="PF01525">
    <property type="entry name" value="Rota_NS26"/>
    <property type="match status" value="1"/>
</dbReference>
<protein>
    <recommendedName>
        <fullName evidence="3">Lipoprotein</fullName>
    </recommendedName>
</protein>
<dbReference type="RefSeq" id="WP_264751686.1">
    <property type="nucleotide sequence ID" value="NZ_JAPDHW010000021.1"/>
</dbReference>
<sequence length="123" mass="13810">MKKLLLLTVFATVVLTSCSVEDNMITTSENMKSTEMINFRKAIKTLGDSGNRITEEEKQSNQLSDKRKEALVPASKDLILSTGITESELMSRTRGNSGSIIVWAYKIYMNKTEEIKKSLQSQN</sequence>
<keyword evidence="2" id="KW-1185">Reference proteome</keyword>
<dbReference type="InterPro" id="IPR002512">
    <property type="entry name" value="Rotavirus_A/C_NSP5"/>
</dbReference>
<evidence type="ECO:0000313" key="2">
    <source>
        <dbReference type="Proteomes" id="UP001163731"/>
    </source>
</evidence>
<dbReference type="EMBL" id="JAPDHW010000021">
    <property type="protein sequence ID" value="MCW3170551.1"/>
    <property type="molecule type" value="Genomic_DNA"/>
</dbReference>
<organism evidence="1 2">
    <name type="scientific">Chryseobacterium kimseyorum</name>
    <dbReference type="NCBI Taxonomy" id="2984028"/>
    <lineage>
        <taxon>Bacteria</taxon>
        <taxon>Pseudomonadati</taxon>
        <taxon>Bacteroidota</taxon>
        <taxon>Flavobacteriia</taxon>
        <taxon>Flavobacteriales</taxon>
        <taxon>Weeksellaceae</taxon>
        <taxon>Chryseobacterium group</taxon>
        <taxon>Chryseobacterium</taxon>
    </lineage>
</organism>
<gene>
    <name evidence="1" type="ORF">OMO38_18640</name>
</gene>
<name>A0ABT3I3A5_9FLAO</name>
<accession>A0ABT3I3A5</accession>